<dbReference type="Proteomes" id="UP000192050">
    <property type="component" value="Chromosome"/>
</dbReference>
<dbReference type="STRING" id="74969.FAD_1074"/>
<sequence length="49" mass="5383">MPLIVKSIINLSQYMIESGMSLNDDIKPHDSGNHTLTEYIIAAGEDHGI</sequence>
<organism evidence="1 2">
    <name type="scientific">Ferroplasma acidiphilum</name>
    <dbReference type="NCBI Taxonomy" id="74969"/>
    <lineage>
        <taxon>Archaea</taxon>
        <taxon>Methanobacteriati</taxon>
        <taxon>Thermoplasmatota</taxon>
        <taxon>Thermoplasmata</taxon>
        <taxon>Thermoplasmatales</taxon>
        <taxon>Ferroplasmaceae</taxon>
        <taxon>Ferroplasma</taxon>
    </lineage>
</organism>
<dbReference type="KEGG" id="fai:FAD_1074"/>
<dbReference type="AlphaFoldDB" id="A0A1V0N4C3"/>
<proteinExistence type="predicted"/>
<reference evidence="1 2" key="1">
    <citation type="submission" date="2011-10" db="EMBL/GenBank/DDBJ databases">
        <title>Metabolic and evolutionary patterns in the extreme acidophile Ferroplasma acidiphilum.</title>
        <authorList>
            <person name="Golyshina O.V."/>
            <person name="Kozyavkin S.A."/>
            <person name="Tatusov R.L."/>
            <person name="Slesarev A.I."/>
            <person name="Golyshin P.N."/>
        </authorList>
    </citation>
    <scope>NUCLEOTIDE SEQUENCE [LARGE SCALE GENOMIC DNA]</scope>
    <source>
        <strain evidence="2">Y</strain>
    </source>
</reference>
<keyword evidence="2" id="KW-1185">Reference proteome</keyword>
<protein>
    <submittedName>
        <fullName evidence="1">Uncharacterized protein</fullName>
    </submittedName>
</protein>
<accession>A0A1V0N4C3</accession>
<evidence type="ECO:0000313" key="1">
    <source>
        <dbReference type="EMBL" id="ARD84955.1"/>
    </source>
</evidence>
<evidence type="ECO:0000313" key="2">
    <source>
        <dbReference type="Proteomes" id="UP000192050"/>
    </source>
</evidence>
<name>A0A1V0N4C3_9ARCH</name>
<gene>
    <name evidence="1" type="ORF">FAD_1074</name>
</gene>
<dbReference type="EMBL" id="CP015363">
    <property type="protein sequence ID" value="ARD84955.1"/>
    <property type="molecule type" value="Genomic_DNA"/>
</dbReference>